<evidence type="ECO:0000256" key="5">
    <source>
        <dbReference type="ARBA" id="ARBA00024042"/>
    </source>
</evidence>
<dbReference type="Gene3D" id="3.20.20.70">
    <property type="entry name" value="Aldolase class I"/>
    <property type="match status" value="1"/>
</dbReference>
<dbReference type="EMBL" id="JAAGBB010000004">
    <property type="protein sequence ID" value="MBR0663520.1"/>
    <property type="molecule type" value="Genomic_DNA"/>
</dbReference>
<evidence type="ECO:0000313" key="8">
    <source>
        <dbReference type="Proteomes" id="UP001196870"/>
    </source>
</evidence>
<comment type="caution">
    <text evidence="7">The sequence shown here is derived from an EMBL/GenBank/DDBJ whole genome shotgun (WGS) entry which is preliminary data.</text>
</comment>
<gene>
    <name evidence="7" type="ORF">GXW71_04030</name>
</gene>
<dbReference type="Pfam" id="PF01070">
    <property type="entry name" value="FMN_dh"/>
    <property type="match status" value="1"/>
</dbReference>
<organism evidence="7 8">
    <name type="scientific">Plastoroseomonas hellenica</name>
    <dbReference type="NCBI Taxonomy" id="2687306"/>
    <lineage>
        <taxon>Bacteria</taxon>
        <taxon>Pseudomonadati</taxon>
        <taxon>Pseudomonadota</taxon>
        <taxon>Alphaproteobacteria</taxon>
        <taxon>Acetobacterales</taxon>
        <taxon>Acetobacteraceae</taxon>
        <taxon>Plastoroseomonas</taxon>
    </lineage>
</organism>
<evidence type="ECO:0000259" key="6">
    <source>
        <dbReference type="PROSITE" id="PS51349"/>
    </source>
</evidence>
<dbReference type="PIRSF" id="PIRSF000138">
    <property type="entry name" value="Al-hdrx_acd_dh"/>
    <property type="match status" value="1"/>
</dbReference>
<proteinExistence type="inferred from homology"/>
<dbReference type="PROSITE" id="PS00557">
    <property type="entry name" value="FMN_HYDROXY_ACID_DH_1"/>
    <property type="match status" value="1"/>
</dbReference>
<evidence type="ECO:0000256" key="1">
    <source>
        <dbReference type="ARBA" id="ARBA00001917"/>
    </source>
</evidence>
<evidence type="ECO:0000256" key="2">
    <source>
        <dbReference type="ARBA" id="ARBA00022630"/>
    </source>
</evidence>
<protein>
    <submittedName>
        <fullName evidence="7">Alpha-hydroxy-acid oxidizing protein</fullName>
    </submittedName>
</protein>
<dbReference type="InterPro" id="IPR012133">
    <property type="entry name" value="Alpha-hydoxy_acid_DH_FMN"/>
</dbReference>
<dbReference type="PANTHER" id="PTHR10578:SF107">
    <property type="entry name" value="2-HYDROXYACID OXIDASE 1"/>
    <property type="match status" value="1"/>
</dbReference>
<dbReference type="InterPro" id="IPR000262">
    <property type="entry name" value="FMN-dep_DH"/>
</dbReference>
<dbReference type="PROSITE" id="PS51349">
    <property type="entry name" value="FMN_HYDROXY_ACID_DH_2"/>
    <property type="match status" value="1"/>
</dbReference>
<dbReference type="CDD" id="cd02809">
    <property type="entry name" value="alpha_hydroxyacid_oxid_FMN"/>
    <property type="match status" value="1"/>
</dbReference>
<accession>A0ABS5ET91</accession>
<feature type="domain" description="FMN hydroxy acid dehydrogenase" evidence="6">
    <location>
        <begin position="11"/>
        <end position="350"/>
    </location>
</feature>
<dbReference type="SUPFAM" id="SSF51395">
    <property type="entry name" value="FMN-linked oxidoreductases"/>
    <property type="match status" value="1"/>
</dbReference>
<evidence type="ECO:0000256" key="3">
    <source>
        <dbReference type="ARBA" id="ARBA00022643"/>
    </source>
</evidence>
<dbReference type="InterPro" id="IPR008259">
    <property type="entry name" value="FMN_hydac_DH_AS"/>
</dbReference>
<name>A0ABS5ET91_9PROT</name>
<keyword evidence="2" id="KW-0285">Flavoprotein</keyword>
<sequence>MRREGREMVSQTEGQFLTLHEYVKFARNKVTPDIWDYLIGGTETETSVRRNRLGIETLAFRPRVLRDVSKIDATGRFLGRSIRLPVALAPVGSLESLSPGGAATAAKAAEAFNVPTIVSSVTPQPILDDVAKSKGPRVFQLYVRGDQAWQDEQVRKAEDAGYDMFCLTVDTAIYSRRERDIAKRFIKPWRQRAIGMDFQAALNWSHVAHYKKHHRLPLILKGIATAEDALMAVEHGVDTVYVSNHGGRQLDHGRGSIEVLPEVVSAVAGRAKVWVDGGFYRGSDVVKAVALGAELVALGRLYCYGLAADGEAGVEGVLALLENEMISAMGLLGVPSLAQLGPHCLHTAAPTNLPGVHSAFPLLNLADPGY</sequence>
<comment type="cofactor">
    <cofactor evidence="1">
        <name>FMN</name>
        <dbReference type="ChEBI" id="CHEBI:58210"/>
    </cofactor>
</comment>
<keyword evidence="8" id="KW-1185">Reference proteome</keyword>
<dbReference type="PANTHER" id="PTHR10578">
    <property type="entry name" value="S -2-HYDROXY-ACID OXIDASE-RELATED"/>
    <property type="match status" value="1"/>
</dbReference>
<comment type="similarity">
    <text evidence="5">Belongs to the FMN-dependent alpha-hydroxy acid dehydrogenase family.</text>
</comment>
<dbReference type="InterPro" id="IPR037396">
    <property type="entry name" value="FMN_HAD"/>
</dbReference>
<evidence type="ECO:0000313" key="7">
    <source>
        <dbReference type="EMBL" id="MBR0663520.1"/>
    </source>
</evidence>
<dbReference type="InterPro" id="IPR013785">
    <property type="entry name" value="Aldolase_TIM"/>
</dbReference>
<dbReference type="Proteomes" id="UP001196870">
    <property type="component" value="Unassembled WGS sequence"/>
</dbReference>
<keyword evidence="4" id="KW-0560">Oxidoreductase</keyword>
<evidence type="ECO:0000256" key="4">
    <source>
        <dbReference type="ARBA" id="ARBA00023002"/>
    </source>
</evidence>
<reference evidence="8" key="1">
    <citation type="journal article" date="2021" name="Syst. Appl. Microbiol.">
        <title>Roseomonas hellenica sp. nov., isolated from roots of wild-growing Alkanna tinctoria.</title>
        <authorList>
            <person name="Rat A."/>
            <person name="Naranjo H.D."/>
            <person name="Lebbe L."/>
            <person name="Cnockaert M."/>
            <person name="Krigas N."/>
            <person name="Grigoriadou K."/>
            <person name="Maloupa E."/>
            <person name="Willems A."/>
        </authorList>
    </citation>
    <scope>NUCLEOTIDE SEQUENCE [LARGE SCALE GENOMIC DNA]</scope>
    <source>
        <strain evidence="8">LMG 31523</strain>
    </source>
</reference>
<keyword evidence="3" id="KW-0288">FMN</keyword>